<evidence type="ECO:0000313" key="3">
    <source>
        <dbReference type="Proteomes" id="UP000008544"/>
    </source>
</evidence>
<reference evidence="2 3" key="2">
    <citation type="journal article" date="2008" name="Science">
        <title>Environmental genomics reveals a single-species ecosystem deep within Earth.</title>
        <authorList>
            <person name="Chivian D."/>
            <person name="Brodie E.L."/>
            <person name="Alm E.J."/>
            <person name="Culley D.E."/>
            <person name="Dehal P.S."/>
            <person name="Desantis T.Z."/>
            <person name="Gihring T.M."/>
            <person name="Lapidus A."/>
            <person name="Lin L.H."/>
            <person name="Lowry S.R."/>
            <person name="Moser D.P."/>
            <person name="Richardson P.M."/>
            <person name="Southam G."/>
            <person name="Wanger G."/>
            <person name="Pratt L.M."/>
            <person name="Andersen G.L."/>
            <person name="Hazen T.C."/>
            <person name="Brockman F.J."/>
            <person name="Arkin A.P."/>
            <person name="Onstott T.C."/>
        </authorList>
    </citation>
    <scope>NUCLEOTIDE SEQUENCE [LARGE SCALE GENOMIC DNA]</scope>
    <source>
        <strain evidence="2 3">MP104C</strain>
    </source>
</reference>
<dbReference type="HOGENOM" id="CLU_986004_0_0_9"/>
<keyword evidence="2" id="KW-0808">Transferase</keyword>
<dbReference type="Gene3D" id="3.90.550.10">
    <property type="entry name" value="Spore Coat Polysaccharide Biosynthesis Protein SpsA, Chain A"/>
    <property type="match status" value="1"/>
</dbReference>
<dbReference type="eggNOG" id="COG1215">
    <property type="taxonomic scope" value="Bacteria"/>
</dbReference>
<dbReference type="Proteomes" id="UP000008544">
    <property type="component" value="Chromosome"/>
</dbReference>
<dbReference type="CAZy" id="GT2">
    <property type="family name" value="Glycosyltransferase Family 2"/>
</dbReference>
<accession>B1I117</accession>
<evidence type="ECO:0000313" key="2">
    <source>
        <dbReference type="EMBL" id="ACA58616.1"/>
    </source>
</evidence>
<dbReference type="Pfam" id="PF00535">
    <property type="entry name" value="Glycos_transf_2"/>
    <property type="match status" value="1"/>
</dbReference>
<reference evidence="3" key="1">
    <citation type="submission" date="2007-10" db="EMBL/GenBank/DDBJ databases">
        <title>Complete sequence of chromosome of Desulforudis audaxviator MP104C.</title>
        <authorList>
            <person name="Copeland A."/>
            <person name="Lucas S."/>
            <person name="Lapidus A."/>
            <person name="Barry K."/>
            <person name="Glavina del Rio T."/>
            <person name="Dalin E."/>
            <person name="Tice H."/>
            <person name="Bruce D."/>
            <person name="Pitluck S."/>
            <person name="Lowry S.R."/>
            <person name="Larimer F."/>
            <person name="Land M.L."/>
            <person name="Hauser L."/>
            <person name="Kyrpides N."/>
            <person name="Ivanova N.N."/>
            <person name="Richardson P."/>
        </authorList>
    </citation>
    <scope>NUCLEOTIDE SEQUENCE [LARGE SCALE GENOMIC DNA]</scope>
    <source>
        <strain evidence="3">MP104C</strain>
    </source>
</reference>
<dbReference type="SUPFAM" id="SSF53448">
    <property type="entry name" value="Nucleotide-diphospho-sugar transferases"/>
    <property type="match status" value="1"/>
</dbReference>
<dbReference type="AlphaFoldDB" id="B1I117"/>
<dbReference type="InterPro" id="IPR029044">
    <property type="entry name" value="Nucleotide-diphossugar_trans"/>
</dbReference>
<proteinExistence type="predicted"/>
<feature type="domain" description="Glycosyltransferase 2-like" evidence="1">
    <location>
        <begin position="3"/>
        <end position="118"/>
    </location>
</feature>
<dbReference type="RefSeq" id="WP_012301210.1">
    <property type="nucleotide sequence ID" value="NC_010424.1"/>
</dbReference>
<organism evidence="2 3">
    <name type="scientific">Desulforudis audaxviator (strain MP104C)</name>
    <dbReference type="NCBI Taxonomy" id="477974"/>
    <lineage>
        <taxon>Bacteria</taxon>
        <taxon>Bacillati</taxon>
        <taxon>Bacillota</taxon>
        <taxon>Clostridia</taxon>
        <taxon>Thermoanaerobacterales</taxon>
        <taxon>Candidatus Desulforudaceae</taxon>
        <taxon>Candidatus Desulforudis</taxon>
    </lineage>
</organism>
<dbReference type="OrthoDB" id="2902148at2"/>
<dbReference type="STRING" id="477974.Daud_0047"/>
<dbReference type="EMBL" id="CP000860">
    <property type="protein sequence ID" value="ACA58616.1"/>
    <property type="molecule type" value="Genomic_DNA"/>
</dbReference>
<sequence>MLCVVIPVQNEADRLNAVLDSIQALPLDLVLPVVNGSRDGSREIIGSYPQKDRIKPIYFEEPLGIDVPRAVGALHAHNMGADVVLFVDGDMAGNIRPALEKLLQSAANGVDLSLVDCYPTLDWEQATPVVRELVELRKQLNRSLGLADLGAASPSHGPHAVSRRLLDSIPFRELGVPPVALVRAVRQGLTVGVAASIPHCELGSPDRGPQHARLIAETIIGDHLEAFCVLNNRRRSRRRDGVTFDGYYHTRRWDLLERVINEVIGRKTGRHP</sequence>
<gene>
    <name evidence="2" type="ordered locus">Daud_0047</name>
</gene>
<keyword evidence="3" id="KW-1185">Reference proteome</keyword>
<evidence type="ECO:0000259" key="1">
    <source>
        <dbReference type="Pfam" id="PF00535"/>
    </source>
</evidence>
<dbReference type="KEGG" id="dau:Daud_0047"/>
<name>B1I117_DESAP</name>
<protein>
    <submittedName>
        <fullName evidence="2">Glycosyl transferase, family 2</fullName>
    </submittedName>
</protein>
<dbReference type="GO" id="GO:0016740">
    <property type="term" value="F:transferase activity"/>
    <property type="evidence" value="ECO:0007669"/>
    <property type="project" value="UniProtKB-KW"/>
</dbReference>
<dbReference type="InterPro" id="IPR001173">
    <property type="entry name" value="Glyco_trans_2-like"/>
</dbReference>
<dbReference type="CDD" id="cd00761">
    <property type="entry name" value="Glyco_tranf_GTA_type"/>
    <property type="match status" value="1"/>
</dbReference>